<sequence length="128" mass="14697">MGPRIHQRVIAQLISGLSPLYHNAVIKLEPLPETMLDEGRISQVPDVSLYNNETDQTPIVIEICHTNGMKDDVLKVIELIDADRYGIREGFIYNYKTQQWLRYRFGDNGVTEALSYSEILSLDLNQFL</sequence>
<name>A0ABW5M1W7_9BACT</name>
<comment type="caution">
    <text evidence="1">The sequence shown here is derived from an EMBL/GenBank/DDBJ whole genome shotgun (WGS) entry which is preliminary data.</text>
</comment>
<organism evidence="1 2">
    <name type="scientific">Spirosoma soli</name>
    <dbReference type="NCBI Taxonomy" id="1770529"/>
    <lineage>
        <taxon>Bacteria</taxon>
        <taxon>Pseudomonadati</taxon>
        <taxon>Bacteroidota</taxon>
        <taxon>Cytophagia</taxon>
        <taxon>Cytophagales</taxon>
        <taxon>Cytophagaceae</taxon>
        <taxon>Spirosoma</taxon>
    </lineage>
</organism>
<reference evidence="2" key="1">
    <citation type="journal article" date="2019" name="Int. J. Syst. Evol. Microbiol.">
        <title>The Global Catalogue of Microorganisms (GCM) 10K type strain sequencing project: providing services to taxonomists for standard genome sequencing and annotation.</title>
        <authorList>
            <consortium name="The Broad Institute Genomics Platform"/>
            <consortium name="The Broad Institute Genome Sequencing Center for Infectious Disease"/>
            <person name="Wu L."/>
            <person name="Ma J."/>
        </authorList>
    </citation>
    <scope>NUCLEOTIDE SEQUENCE [LARGE SCALE GENOMIC DNA]</scope>
    <source>
        <strain evidence="2">KCTC 42805</strain>
    </source>
</reference>
<proteinExistence type="predicted"/>
<evidence type="ECO:0008006" key="3">
    <source>
        <dbReference type="Google" id="ProtNLM"/>
    </source>
</evidence>
<evidence type="ECO:0000313" key="2">
    <source>
        <dbReference type="Proteomes" id="UP001597469"/>
    </source>
</evidence>
<gene>
    <name evidence="1" type="ORF">ACFSUS_10335</name>
</gene>
<dbReference type="Gene3D" id="3.90.1570.20">
    <property type="match status" value="1"/>
</dbReference>
<evidence type="ECO:0000313" key="1">
    <source>
        <dbReference type="EMBL" id="MFD2571032.1"/>
    </source>
</evidence>
<dbReference type="RefSeq" id="WP_381522222.1">
    <property type="nucleotide sequence ID" value="NZ_JBHULN010000005.1"/>
</dbReference>
<dbReference type="EMBL" id="JBHULN010000005">
    <property type="protein sequence ID" value="MFD2571032.1"/>
    <property type="molecule type" value="Genomic_DNA"/>
</dbReference>
<dbReference type="Proteomes" id="UP001597469">
    <property type="component" value="Unassembled WGS sequence"/>
</dbReference>
<accession>A0ABW5M1W7</accession>
<keyword evidence="2" id="KW-1185">Reference proteome</keyword>
<protein>
    <recommendedName>
        <fullName evidence="3">Uma2 family endonuclease</fullName>
    </recommendedName>
</protein>